<dbReference type="GO" id="GO:0005783">
    <property type="term" value="C:endoplasmic reticulum"/>
    <property type="evidence" value="ECO:0007669"/>
    <property type="project" value="TreeGrafter"/>
</dbReference>
<evidence type="ECO:0000256" key="1">
    <source>
        <dbReference type="ARBA" id="ARBA00006484"/>
    </source>
</evidence>
<evidence type="ECO:0000313" key="3">
    <source>
        <dbReference type="EMBL" id="UJO11277.1"/>
    </source>
</evidence>
<dbReference type="KEGG" id="ffu:CLAFUR5_01958"/>
<dbReference type="InterPro" id="IPR036291">
    <property type="entry name" value="NAD(P)-bd_dom_sf"/>
</dbReference>
<keyword evidence="4" id="KW-1185">Reference proteome</keyword>
<protein>
    <submittedName>
        <fullName evidence="3">Very-long-chain 3-oxoacyl-CoA reductase</fullName>
    </submittedName>
</protein>
<dbReference type="InterPro" id="IPR051019">
    <property type="entry name" value="VLCFA-Steroid_DH"/>
</dbReference>
<gene>
    <name evidence="3" type="ORF">CLAFUR5_01958</name>
</gene>
<organism evidence="3 4">
    <name type="scientific">Passalora fulva</name>
    <name type="common">Tomato leaf mold</name>
    <name type="synonym">Cladosporium fulvum</name>
    <dbReference type="NCBI Taxonomy" id="5499"/>
    <lineage>
        <taxon>Eukaryota</taxon>
        <taxon>Fungi</taxon>
        <taxon>Dikarya</taxon>
        <taxon>Ascomycota</taxon>
        <taxon>Pezizomycotina</taxon>
        <taxon>Dothideomycetes</taxon>
        <taxon>Dothideomycetidae</taxon>
        <taxon>Mycosphaerellales</taxon>
        <taxon>Mycosphaerellaceae</taxon>
        <taxon>Fulvia</taxon>
    </lineage>
</organism>
<evidence type="ECO:0000256" key="2">
    <source>
        <dbReference type="ARBA" id="ARBA00023002"/>
    </source>
</evidence>
<dbReference type="InterPro" id="IPR002347">
    <property type="entry name" value="SDR_fam"/>
</dbReference>
<keyword evidence="2" id="KW-0560">Oxidoreductase</keyword>
<dbReference type="RefSeq" id="XP_047755643.1">
    <property type="nucleotide sequence ID" value="XM_047901106.1"/>
</dbReference>
<name>A0A9Q8L5P5_PASFU</name>
<dbReference type="PIRSF" id="PIRSF000126">
    <property type="entry name" value="11-beta-HSD1"/>
    <property type="match status" value="1"/>
</dbReference>
<dbReference type="GO" id="GO:0016491">
    <property type="term" value="F:oxidoreductase activity"/>
    <property type="evidence" value="ECO:0007669"/>
    <property type="project" value="UniProtKB-KW"/>
</dbReference>
<dbReference type="PANTHER" id="PTHR43899:SF13">
    <property type="entry name" value="RH59310P"/>
    <property type="match status" value="1"/>
</dbReference>
<comment type="similarity">
    <text evidence="1">Belongs to the short-chain dehydrogenases/reductases (SDR) family.</text>
</comment>
<dbReference type="Pfam" id="PF00106">
    <property type="entry name" value="adh_short"/>
    <property type="match status" value="1"/>
</dbReference>
<dbReference type="Proteomes" id="UP000756132">
    <property type="component" value="Chromosome 1"/>
</dbReference>
<dbReference type="Gene3D" id="3.40.50.720">
    <property type="entry name" value="NAD(P)-binding Rossmann-like Domain"/>
    <property type="match status" value="1"/>
</dbReference>
<dbReference type="EMBL" id="CP090163">
    <property type="protein sequence ID" value="UJO11277.1"/>
    <property type="molecule type" value="Genomic_DNA"/>
</dbReference>
<evidence type="ECO:0000313" key="4">
    <source>
        <dbReference type="Proteomes" id="UP000756132"/>
    </source>
</evidence>
<dbReference type="AlphaFoldDB" id="A0A9Q8L5P5"/>
<sequence length="319" mass="35352">MAVRTALALLGGAFLLYYATRLPLFVQLHFVHQSTLSRYRKAKGRPEESAWALVTGSTDGIGKGFAEELCERGFNVIIHGRNQHKLEAVKTDLNKRWPNQQVQILKLDAAKDAANAEIFSRTAANLRNFDLKVLINNLGGNGGMDVSFMPLHERTSDQIGTFINVNARFPTEMTRAVLPQLRENGPALIVNVGSTTSDFGLPYLSIYSGCKSYNKGWSRSLTAEMKAEGANIEVFCLLVSAVATNYVPRAASLFAPTARQMASYSLDKVGCGKSIVFGYWAHAVQAAFFWVLPDWLAEKMIIEVGIKERKEDEDRAKNR</sequence>
<accession>A0A9Q8L5P5</accession>
<dbReference type="GeneID" id="71981836"/>
<proteinExistence type="inferred from homology"/>
<dbReference type="SUPFAM" id="SSF51735">
    <property type="entry name" value="NAD(P)-binding Rossmann-fold domains"/>
    <property type="match status" value="1"/>
</dbReference>
<reference evidence="3" key="1">
    <citation type="submission" date="2021-12" db="EMBL/GenBank/DDBJ databases">
        <authorList>
            <person name="Zaccaron A."/>
            <person name="Stergiopoulos I."/>
        </authorList>
    </citation>
    <scope>NUCLEOTIDE SEQUENCE</scope>
    <source>
        <strain evidence="3">Race5_Kim</strain>
    </source>
</reference>
<dbReference type="PANTHER" id="PTHR43899">
    <property type="entry name" value="RH59310P"/>
    <property type="match status" value="1"/>
</dbReference>
<reference evidence="3" key="2">
    <citation type="journal article" date="2022" name="Microb. Genom.">
        <title>A chromosome-scale genome assembly of the tomato pathogen Cladosporium fulvum reveals a compartmentalized genome architecture and the presence of a dispensable chromosome.</title>
        <authorList>
            <person name="Zaccaron A.Z."/>
            <person name="Chen L.H."/>
            <person name="Samaras A."/>
            <person name="Stergiopoulos I."/>
        </authorList>
    </citation>
    <scope>NUCLEOTIDE SEQUENCE</scope>
    <source>
        <strain evidence="3">Race5_Kim</strain>
    </source>
</reference>
<dbReference type="PRINTS" id="PR00081">
    <property type="entry name" value="GDHRDH"/>
</dbReference>
<dbReference type="OrthoDB" id="47007at2759"/>